<feature type="region of interest" description="Disordered" evidence="11">
    <location>
        <begin position="597"/>
        <end position="627"/>
    </location>
</feature>
<gene>
    <name evidence="14" type="ORF">OEZ85_009405</name>
</gene>
<keyword evidence="3 12" id="KW-0812">Transmembrane</keyword>
<feature type="transmembrane region" description="Helical" evidence="12">
    <location>
        <begin position="122"/>
        <end position="148"/>
    </location>
</feature>
<evidence type="ECO:0000259" key="13">
    <source>
        <dbReference type="SMART" id="SM00079"/>
    </source>
</evidence>
<sequence>MAVLRVLAAHRPPLCFIEGGENGSTPIFSGYLIELLPTLLNQANLQIVYELTAFAGSGGGMQANGSWTGVMGELVAGRTDLALFPLTLTSQRAQYIQATPPFMDDGYGILVKTRRLDSGYSFLLPFTGFTWAMLMVALVAIMLLLTLLDAVTRNARLRAFERLHGTQKLTKKRRDAKVMNHAIESIMMAVGNGAAPTSRSWAVKIVYIAWAVFCVIMLAAYTANLTANMTVSQLGVSFKTLQDLAQSGLPFGVPADSSIAAYFSSSADQAARLLQLKMREFKSTADGAEAVREEKISAFINDYATVQYFTQEPPCDLALSPETIGSGQLVLGLPRNSTLLPKLSAALLQLSEAGYMAELRRKWFVDSSRCSSDTSASSGSGQLHLTQAWSVFMIVAGGAAVGLLAAAGEMLYYRRLYTRMFALRQDVSVMGARAAFKKRVTSGRHIMPNVSMQSDRSGVSNVTGPTSFKSVRFSDSLERSADVDRWASASSQQQQQQQQQQRPDTALGRYSPDALATPQRLPDQSREGTAAAAAAAAAASSSTPHASAAAAAAAPGKHHPKLTPQLLRQAQAELQQRHQDSPAQHYAQLQEEFLGMGGVSLSPSVGGQTERDRHELISTDSESDSDA</sequence>
<evidence type="ECO:0000256" key="8">
    <source>
        <dbReference type="ARBA" id="ARBA00023180"/>
    </source>
</evidence>
<comment type="subcellular location">
    <subcellularLocation>
        <location evidence="1">Membrane</location>
        <topology evidence="1">Multi-pass membrane protein</topology>
    </subcellularLocation>
</comment>
<keyword evidence="10" id="KW-0407">Ion channel</keyword>
<dbReference type="InterPro" id="IPR019594">
    <property type="entry name" value="Glu/Gly-bd"/>
</dbReference>
<dbReference type="EMBL" id="CP126216">
    <property type="protein sequence ID" value="WIA17910.1"/>
    <property type="molecule type" value="Genomic_DNA"/>
</dbReference>
<feature type="transmembrane region" description="Helical" evidence="12">
    <location>
        <begin position="205"/>
        <end position="223"/>
    </location>
</feature>
<evidence type="ECO:0000256" key="1">
    <source>
        <dbReference type="ARBA" id="ARBA00004141"/>
    </source>
</evidence>
<evidence type="ECO:0000313" key="14">
    <source>
        <dbReference type="EMBL" id="WIA17910.1"/>
    </source>
</evidence>
<evidence type="ECO:0000313" key="15">
    <source>
        <dbReference type="Proteomes" id="UP001244341"/>
    </source>
</evidence>
<dbReference type="PANTHER" id="PTHR18966">
    <property type="entry name" value="IONOTROPIC GLUTAMATE RECEPTOR"/>
    <property type="match status" value="1"/>
</dbReference>
<name>A0ABY8U9C5_TETOB</name>
<evidence type="ECO:0000256" key="6">
    <source>
        <dbReference type="ARBA" id="ARBA00023136"/>
    </source>
</evidence>
<evidence type="ECO:0000256" key="10">
    <source>
        <dbReference type="ARBA" id="ARBA00023303"/>
    </source>
</evidence>
<dbReference type="Gene3D" id="1.10.287.70">
    <property type="match status" value="1"/>
</dbReference>
<keyword evidence="7" id="KW-0675">Receptor</keyword>
<evidence type="ECO:0000256" key="12">
    <source>
        <dbReference type="SAM" id="Phobius"/>
    </source>
</evidence>
<accession>A0ABY8U9C5</accession>
<dbReference type="SMART" id="SM00079">
    <property type="entry name" value="PBPe"/>
    <property type="match status" value="1"/>
</dbReference>
<evidence type="ECO:0000256" key="11">
    <source>
        <dbReference type="SAM" id="MobiDB-lite"/>
    </source>
</evidence>
<dbReference type="Pfam" id="PF10613">
    <property type="entry name" value="Lig_chan-Glu_bd"/>
    <property type="match status" value="1"/>
</dbReference>
<feature type="transmembrane region" description="Helical" evidence="12">
    <location>
        <begin position="388"/>
        <end position="413"/>
    </location>
</feature>
<keyword evidence="15" id="KW-1185">Reference proteome</keyword>
<dbReference type="Proteomes" id="UP001244341">
    <property type="component" value="Chromosome 9b"/>
</dbReference>
<evidence type="ECO:0000256" key="3">
    <source>
        <dbReference type="ARBA" id="ARBA00022692"/>
    </source>
</evidence>
<organism evidence="14 15">
    <name type="scientific">Tetradesmus obliquus</name>
    <name type="common">Green alga</name>
    <name type="synonym">Acutodesmus obliquus</name>
    <dbReference type="NCBI Taxonomy" id="3088"/>
    <lineage>
        <taxon>Eukaryota</taxon>
        <taxon>Viridiplantae</taxon>
        <taxon>Chlorophyta</taxon>
        <taxon>core chlorophytes</taxon>
        <taxon>Chlorophyceae</taxon>
        <taxon>CS clade</taxon>
        <taxon>Sphaeropleales</taxon>
        <taxon>Scenedesmaceae</taxon>
        <taxon>Tetradesmus</taxon>
    </lineage>
</organism>
<protein>
    <recommendedName>
        <fullName evidence="13">Ionotropic glutamate receptor C-terminal domain-containing protein</fullName>
    </recommendedName>
</protein>
<feature type="compositionally biased region" description="Low complexity" evidence="11">
    <location>
        <begin position="492"/>
        <end position="501"/>
    </location>
</feature>
<keyword evidence="2" id="KW-0813">Transport</keyword>
<dbReference type="InterPro" id="IPR015683">
    <property type="entry name" value="Ionotropic_Glu_rcpt"/>
</dbReference>
<evidence type="ECO:0000256" key="4">
    <source>
        <dbReference type="ARBA" id="ARBA00022989"/>
    </source>
</evidence>
<keyword evidence="4 12" id="KW-1133">Transmembrane helix</keyword>
<dbReference type="SUPFAM" id="SSF53850">
    <property type="entry name" value="Periplasmic binding protein-like II"/>
    <property type="match status" value="1"/>
</dbReference>
<dbReference type="Pfam" id="PF00060">
    <property type="entry name" value="Lig_chan"/>
    <property type="match status" value="1"/>
</dbReference>
<keyword evidence="6 12" id="KW-0472">Membrane</keyword>
<feature type="domain" description="Ionotropic glutamate receptor C-terminal" evidence="13">
    <location>
        <begin position="3"/>
        <end position="366"/>
    </location>
</feature>
<dbReference type="Gene3D" id="3.40.190.10">
    <property type="entry name" value="Periplasmic binding protein-like II"/>
    <property type="match status" value="1"/>
</dbReference>
<proteinExistence type="predicted"/>
<reference evidence="14 15" key="1">
    <citation type="submission" date="2023-05" db="EMBL/GenBank/DDBJ databases">
        <title>A 100% complete, gapless, phased diploid assembly of the Scenedesmus obliquus UTEX 3031 genome.</title>
        <authorList>
            <person name="Biondi T.C."/>
            <person name="Hanschen E.R."/>
            <person name="Kwon T."/>
            <person name="Eng W."/>
            <person name="Kruse C.P.S."/>
            <person name="Koehler S.I."/>
            <person name="Kunde Y."/>
            <person name="Gleasner C.D."/>
            <person name="You Mak K.T."/>
            <person name="Polle J."/>
            <person name="Hovde B.T."/>
            <person name="Starkenburg S.R."/>
        </authorList>
    </citation>
    <scope>NUCLEOTIDE SEQUENCE [LARGE SCALE GENOMIC DNA]</scope>
    <source>
        <strain evidence="14 15">DOE0152z</strain>
    </source>
</reference>
<evidence type="ECO:0000256" key="2">
    <source>
        <dbReference type="ARBA" id="ARBA00022448"/>
    </source>
</evidence>
<evidence type="ECO:0000256" key="7">
    <source>
        <dbReference type="ARBA" id="ARBA00023170"/>
    </source>
</evidence>
<evidence type="ECO:0000256" key="5">
    <source>
        <dbReference type="ARBA" id="ARBA00023065"/>
    </source>
</evidence>
<evidence type="ECO:0000256" key="9">
    <source>
        <dbReference type="ARBA" id="ARBA00023286"/>
    </source>
</evidence>
<keyword evidence="9" id="KW-1071">Ligand-gated ion channel</keyword>
<keyword evidence="5" id="KW-0406">Ion transport</keyword>
<feature type="region of interest" description="Disordered" evidence="11">
    <location>
        <begin position="482"/>
        <end position="538"/>
    </location>
</feature>
<keyword evidence="8" id="KW-0325">Glycoprotein</keyword>
<dbReference type="InterPro" id="IPR001320">
    <property type="entry name" value="Iontro_rcpt_C"/>
</dbReference>